<dbReference type="SUPFAM" id="SSF56672">
    <property type="entry name" value="DNA/RNA polymerases"/>
    <property type="match status" value="1"/>
</dbReference>
<keyword evidence="6" id="KW-1185">Reference proteome</keyword>
<feature type="compositionally biased region" description="Polar residues" evidence="2">
    <location>
        <begin position="196"/>
        <end position="219"/>
    </location>
</feature>
<feature type="domain" description="DUF5641" evidence="4">
    <location>
        <begin position="1128"/>
        <end position="1220"/>
    </location>
</feature>
<protein>
    <submittedName>
        <fullName evidence="5">Pao retrotransposon peptidase</fullName>
    </submittedName>
</protein>
<evidence type="ECO:0000256" key="1">
    <source>
        <dbReference type="SAM" id="Coils"/>
    </source>
</evidence>
<dbReference type="InterPro" id="IPR008042">
    <property type="entry name" value="Retrotrans_Pao"/>
</dbReference>
<dbReference type="Pfam" id="PF03564">
    <property type="entry name" value="DUF1759"/>
    <property type="match status" value="1"/>
</dbReference>
<feature type="region of interest" description="Disordered" evidence="2">
    <location>
        <begin position="1598"/>
        <end position="1661"/>
    </location>
</feature>
<gene>
    <name evidence="5" type="ORF">ANCCEY_12666</name>
</gene>
<dbReference type="InterPro" id="IPR036397">
    <property type="entry name" value="RNaseH_sf"/>
</dbReference>
<dbReference type="CDD" id="cd00303">
    <property type="entry name" value="retropepsin_like"/>
    <property type="match status" value="1"/>
</dbReference>
<feature type="region of interest" description="Disordered" evidence="2">
    <location>
        <begin position="1226"/>
        <end position="1255"/>
    </location>
</feature>
<name>A0A0D6LAJ8_9BILA</name>
<evidence type="ECO:0000259" key="4">
    <source>
        <dbReference type="Pfam" id="PF18701"/>
    </source>
</evidence>
<accession>A0A0D6LAJ8</accession>
<dbReference type="Gene3D" id="2.40.70.10">
    <property type="entry name" value="Acid Proteases"/>
    <property type="match status" value="1"/>
</dbReference>
<dbReference type="PANTHER" id="PTHR47331:SF4">
    <property type="entry name" value="PEPTIDASE S1 DOMAIN-CONTAINING PROTEIN"/>
    <property type="match status" value="1"/>
</dbReference>
<sequence length="1776" mass="204927">MTRFQISETGYEEAITWLQSRFGREEVIVEQLYAKLEKLQAEGQTTKEQRKLLDQVATTMTQLASKGQDVNHLQVLNQVFRKFAEQVQTKALKRRIKLPSASMWTWQKLREDLEDIISTKERMEETQALNAQIRRERKQGERPKAMTPSTCFYCNKSNHKPVECRTVPPHERAAFMIRNNLCQRKGNVEPKENKQVRGNQPNQLPTGQNGPRATTQRRSAVRQNLVAEDDYEDTGEPNEEVQDILQVSSDGVVKKLTRLLTGMVCAKGPGSSKSVQILLDTGSELSFIDKQLADELKLESVGSRKLRINTFGSKTSKEGVYEQVNVNLQDTMGGLHTLSLFKNDLITKSTTQDHLQKRDWAFIKTNGLEVSQPKGPSCPQILLGCDQLWDIMSGSMIKLPSGLHLIATKFGYMISGKQSNDDQEDTTLLAVATEEERERWDKLWTLESAGLQEYTGTLKDERELTDKAVLKKFNETVVKQKDGYYVRLPWKEEHVELPDNWSIALRRLKATFQVHRHNQTFLQQYDEIFQEQIKKGILEEVREPQKRSKVTHYLPHHAVLTPKKTTTKMRVVFDASAHYKDKPSLNDVLHQGPLILPKIVGMIMRFRIGRIAVTSDVEKAFLQFHVEHDEADKMIAEDIHNNLYVDNLFMTAETPQEAFKKYKEAKELFNRLNMNLREFTSNSVELNQQIKQEDRSDETKPSTLGLTWDTQADKMVLRHLIKESKKVTKRSVLSTMAAVYDPMGFLIPLTIQAKRFFQGLWKKDYKWDQDLEEEDAIKWQQICEDTKGFTKEIPRRIAERNSTYRIVMFTDASAQAMCATAYLSNENSQYLLIAKSRLPSIQSHHTIPKMEMMAITMGVRLALNTYLEVKTQIKITELFILSDSEIALSWVKAPPNTKNTGVLVANRVKEIIKITRRLEEEGAKVRFGYVNTKDNPADEGTRGSDSKGFADSLWWTGPAFTKNDPDTWPKESRLFQIQEEETSQVTVVKQERDANWPEDSGATSLKGLRRTTAYVLRFIRNITERLSEPLKRRIKKTIPELGREQARGHITGLEASLNSRPLTYQEAEYEANSGIRPIDFIQKEIQVTYPLETQPRRLENEEEYLPPEEAIQLRTRKQAQEALNKSYELTKRFWNIWSKNYLTDLRNLHKTRLNQGRSSPQKPKRGQVVLIVDPNQPRNVWRLARISKLNGKPGESPREAEIVTSSGRRQRRPINLLVPLELDEGEHEEMEPTVRETLQPPRTEKGPEETHSQKRYNLRPTRNYPVEEIHHEQSEDEMYTVNTITDVGDETTIEQPHSTPMIIENDHNFSMNRARMYMEQLRSECRKFMEEEDVQGSLETDYYMTTKVIEDAAELAKEYKTLRNKILSLKDEDTKAFAVEACEWFQKATRTVMKISAIRDHAMLLWEIYTILVETGFARSESMRAFRNKPRAEGRPINRETTSAILLSEAQELGQIIADFRSMVKREFYGYVETPNEPNVKIEELDQAPEPATSTAAPPSVVATSADLVVPALEEYSQKMQKFQKKLENLLKNQSKAEEVKTRVDKLEEEIRETKSQLLAAVSEIGKKLEEKIEVTIEAQIQQLVLVKKLCEAKETPAKDEIHDLPSGRGEVGPQEADRKDSYRPHDRHHGEGDKHVYKRRPQLTHVSEEQPPEQKRRRVNNKMELEAIRLKLENMKHCRTRLYKDETFPVKDRNKNLVVCPFCDAIGKHIADRCPIHRSVKDRRAIMAARINTCWFCFKEAHPTCPARVPCMYCASTNHHTSVCSLPEERAKWSA</sequence>
<dbReference type="GO" id="GO:0006259">
    <property type="term" value="P:DNA metabolic process"/>
    <property type="evidence" value="ECO:0007669"/>
    <property type="project" value="UniProtKB-ARBA"/>
</dbReference>
<dbReference type="Pfam" id="PF18701">
    <property type="entry name" value="DUF5641"/>
    <property type="match status" value="1"/>
</dbReference>
<dbReference type="EMBL" id="KE125472">
    <property type="protein sequence ID" value="EPB68238.1"/>
    <property type="molecule type" value="Genomic_DNA"/>
</dbReference>
<dbReference type="PANTHER" id="PTHR47331">
    <property type="entry name" value="PHD-TYPE DOMAIN-CONTAINING PROTEIN"/>
    <property type="match status" value="1"/>
</dbReference>
<feature type="coiled-coil region" evidence="1">
    <location>
        <begin position="106"/>
        <end position="136"/>
    </location>
</feature>
<dbReference type="Gene3D" id="3.30.420.10">
    <property type="entry name" value="Ribonuclease H-like superfamily/Ribonuclease H"/>
    <property type="match status" value="1"/>
</dbReference>
<dbReference type="Proteomes" id="UP000054495">
    <property type="component" value="Unassembled WGS sequence"/>
</dbReference>
<feature type="coiled-coil region" evidence="1">
    <location>
        <begin position="1311"/>
        <end position="1372"/>
    </location>
</feature>
<feature type="compositionally biased region" description="Basic and acidic residues" evidence="2">
    <location>
        <begin position="186"/>
        <end position="195"/>
    </location>
</feature>
<feature type="compositionally biased region" description="Basic and acidic residues" evidence="2">
    <location>
        <begin position="1242"/>
        <end position="1252"/>
    </location>
</feature>
<proteinExistence type="predicted"/>
<feature type="region of interest" description="Disordered" evidence="2">
    <location>
        <begin position="185"/>
        <end position="219"/>
    </location>
</feature>
<feature type="compositionally biased region" description="Basic and acidic residues" evidence="2">
    <location>
        <begin position="1616"/>
        <end position="1636"/>
    </location>
</feature>
<dbReference type="InterPro" id="IPR021109">
    <property type="entry name" value="Peptidase_aspartic_dom_sf"/>
</dbReference>
<feature type="domain" description="DUF1758" evidence="3">
    <location>
        <begin position="277"/>
        <end position="421"/>
    </location>
</feature>
<evidence type="ECO:0000259" key="3">
    <source>
        <dbReference type="Pfam" id="PF05585"/>
    </source>
</evidence>
<keyword evidence="1" id="KW-0175">Coiled coil</keyword>
<evidence type="ECO:0000256" key="2">
    <source>
        <dbReference type="SAM" id="MobiDB-lite"/>
    </source>
</evidence>
<evidence type="ECO:0000313" key="6">
    <source>
        <dbReference type="Proteomes" id="UP000054495"/>
    </source>
</evidence>
<feature type="coiled-coil region" evidence="1">
    <location>
        <begin position="1513"/>
        <end position="1564"/>
    </location>
</feature>
<dbReference type="GO" id="GO:0003676">
    <property type="term" value="F:nucleic acid binding"/>
    <property type="evidence" value="ECO:0007669"/>
    <property type="project" value="InterPro"/>
</dbReference>
<dbReference type="Pfam" id="PF05585">
    <property type="entry name" value="DUF1758"/>
    <property type="match status" value="1"/>
</dbReference>
<organism evidence="5 6">
    <name type="scientific">Ancylostoma ceylanicum</name>
    <dbReference type="NCBI Taxonomy" id="53326"/>
    <lineage>
        <taxon>Eukaryota</taxon>
        <taxon>Metazoa</taxon>
        <taxon>Ecdysozoa</taxon>
        <taxon>Nematoda</taxon>
        <taxon>Chromadorea</taxon>
        <taxon>Rhabditida</taxon>
        <taxon>Rhabditina</taxon>
        <taxon>Rhabditomorpha</taxon>
        <taxon>Strongyloidea</taxon>
        <taxon>Ancylostomatidae</taxon>
        <taxon>Ancylostomatinae</taxon>
        <taxon>Ancylostoma</taxon>
    </lineage>
</organism>
<feature type="non-terminal residue" evidence="5">
    <location>
        <position position="1776"/>
    </location>
</feature>
<dbReference type="InterPro" id="IPR043502">
    <property type="entry name" value="DNA/RNA_pol_sf"/>
</dbReference>
<reference evidence="5 6" key="1">
    <citation type="submission" date="2013-05" db="EMBL/GenBank/DDBJ databases">
        <title>Draft genome of the parasitic nematode Anyclostoma ceylanicum.</title>
        <authorList>
            <person name="Mitreva M."/>
        </authorList>
    </citation>
    <scope>NUCLEOTIDE SEQUENCE [LARGE SCALE GENOMIC DNA]</scope>
</reference>
<dbReference type="Pfam" id="PF05380">
    <property type="entry name" value="Peptidase_A17"/>
    <property type="match status" value="1"/>
</dbReference>
<dbReference type="InterPro" id="IPR040676">
    <property type="entry name" value="DUF5641"/>
</dbReference>
<dbReference type="InterPro" id="IPR005312">
    <property type="entry name" value="DUF1759"/>
</dbReference>
<evidence type="ECO:0000313" key="5">
    <source>
        <dbReference type="EMBL" id="EPB68238.1"/>
    </source>
</evidence>
<dbReference type="InterPro" id="IPR008737">
    <property type="entry name" value="DUF1758"/>
</dbReference>